<organism evidence="1">
    <name type="scientific">Tetraselmis sp. GSL018</name>
    <dbReference type="NCBI Taxonomy" id="582737"/>
    <lineage>
        <taxon>Eukaryota</taxon>
        <taxon>Viridiplantae</taxon>
        <taxon>Chlorophyta</taxon>
        <taxon>core chlorophytes</taxon>
        <taxon>Chlorodendrophyceae</taxon>
        <taxon>Chlorodendrales</taxon>
        <taxon>Chlorodendraceae</taxon>
        <taxon>Tetraselmis</taxon>
    </lineage>
</organism>
<gene>
    <name evidence="1" type="ORF">TSPGSL018_18754</name>
</gene>
<dbReference type="EMBL" id="GBEZ01022609">
    <property type="protein sequence ID" value="JAC64238.1"/>
    <property type="molecule type" value="Transcribed_RNA"/>
</dbReference>
<accession>A0A061QX07</accession>
<evidence type="ECO:0000313" key="1">
    <source>
        <dbReference type="EMBL" id="JAC64238.1"/>
    </source>
</evidence>
<dbReference type="AlphaFoldDB" id="A0A061QX07"/>
<sequence length="83" mass="9271">LPAETWGDPSPQRCAMGRFFPSQALFEFCAPWILWGHSPSVAARRSPTSPLHVRLSLSSLHPLALVPLKRQNQVEGNRTKNHS</sequence>
<name>A0A061QX07_9CHLO</name>
<proteinExistence type="predicted"/>
<reference evidence="1" key="1">
    <citation type="submission" date="2014-05" db="EMBL/GenBank/DDBJ databases">
        <title>The transcriptome of the halophilic microalga Tetraselmis sp. GSL018 isolated from the Great Salt Lake, Utah.</title>
        <authorList>
            <person name="Jinkerson R.E."/>
            <person name="D'Adamo S."/>
            <person name="Posewitz M.C."/>
        </authorList>
    </citation>
    <scope>NUCLEOTIDE SEQUENCE</scope>
    <source>
        <strain evidence="1">GSL018</strain>
    </source>
</reference>
<feature type="non-terminal residue" evidence="1">
    <location>
        <position position="83"/>
    </location>
</feature>
<feature type="non-terminal residue" evidence="1">
    <location>
        <position position="1"/>
    </location>
</feature>
<protein>
    <submittedName>
        <fullName evidence="1">Uncharacterized protein</fullName>
    </submittedName>
</protein>